<feature type="region of interest" description="Disordered" evidence="4">
    <location>
        <begin position="1"/>
        <end position="24"/>
    </location>
</feature>
<dbReference type="InterPro" id="IPR015422">
    <property type="entry name" value="PyrdxlP-dep_Trfase_small"/>
</dbReference>
<reference evidence="6 7" key="1">
    <citation type="submission" date="2019-12" db="EMBL/GenBank/DDBJ databases">
        <authorList>
            <person name="Li J."/>
            <person name="Shi Y."/>
            <person name="Xu G."/>
            <person name="Xiao D."/>
            <person name="Ran X."/>
        </authorList>
    </citation>
    <scope>NUCLEOTIDE SEQUENCE [LARGE SCALE GENOMIC DNA]</scope>
    <source>
        <strain evidence="6 7">JCM 15915</strain>
    </source>
</reference>
<keyword evidence="3" id="KW-0663">Pyridoxal phosphate</keyword>
<dbReference type="Gene3D" id="3.40.640.10">
    <property type="entry name" value="Type I PLP-dependent aspartate aminotransferase-like (Major domain)"/>
    <property type="match status" value="1"/>
</dbReference>
<dbReference type="InterPro" id="IPR004839">
    <property type="entry name" value="Aminotransferase_I/II_large"/>
</dbReference>
<evidence type="ECO:0000313" key="7">
    <source>
        <dbReference type="Proteomes" id="UP000462152"/>
    </source>
</evidence>
<name>A0A7K1LJ40_9MICC</name>
<dbReference type="InterPro" id="IPR015421">
    <property type="entry name" value="PyrdxlP-dep_Trfase_major"/>
</dbReference>
<dbReference type="NCBIfam" id="NF002878">
    <property type="entry name" value="PRK03321.1"/>
    <property type="match status" value="1"/>
</dbReference>
<dbReference type="InterPro" id="IPR024892">
    <property type="entry name" value="ArAT"/>
</dbReference>
<dbReference type="InterPro" id="IPR015424">
    <property type="entry name" value="PyrdxlP-dep_Trfase"/>
</dbReference>
<dbReference type="CDD" id="cd00609">
    <property type="entry name" value="AAT_like"/>
    <property type="match status" value="1"/>
</dbReference>
<evidence type="ECO:0000256" key="3">
    <source>
        <dbReference type="ARBA" id="ARBA00022898"/>
    </source>
</evidence>
<sequence>MTENLTPDSQKITPRHVFGNLPKYAAGKPPQKVEGLQQYKLSSNENPLGPVPAVQSVIQKFSASNRYPDPLCTDLREALGSKLGVDPEDIVTGGGSLGALSQILAAFAGGNQDGSQDEVIYPWRSFEAYPIVTGLAGAKEVRVPNLPNGEHDLDAMAAAITDRTKVVILCTPNNPTGPALTKKKVQDFMAKVPSDIVVVLDEAYLEFCLASELTDQERAEGGLAEGIDLYGEYNNLVILRTFSKAAGLAGLRVGYSISHPEITQYLRVSATTFAVTKVAEEAAIASLEHSEEIADQVRHLVSERTRVVDALTDQGWDIPATRANFVWLPLGERTQDFARLADDNALSVRAFHPEGVRVSIGEDEANTRFIRIAGEFLDGSGR</sequence>
<feature type="compositionally biased region" description="Polar residues" evidence="4">
    <location>
        <begin position="1"/>
        <end position="12"/>
    </location>
</feature>
<dbReference type="OrthoDB" id="9809616at2"/>
<comment type="caution">
    <text evidence="6">The sequence shown here is derived from an EMBL/GenBank/DDBJ whole genome shotgun (WGS) entry which is preliminary data.</text>
</comment>
<evidence type="ECO:0000259" key="5">
    <source>
        <dbReference type="Pfam" id="PF00155"/>
    </source>
</evidence>
<organism evidence="6 7">
    <name type="scientific">Rothia koreensis</name>
    <dbReference type="NCBI Taxonomy" id="592378"/>
    <lineage>
        <taxon>Bacteria</taxon>
        <taxon>Bacillati</taxon>
        <taxon>Actinomycetota</taxon>
        <taxon>Actinomycetes</taxon>
        <taxon>Micrococcales</taxon>
        <taxon>Micrococcaceae</taxon>
        <taxon>Rothia</taxon>
    </lineage>
</organism>
<evidence type="ECO:0000256" key="4">
    <source>
        <dbReference type="SAM" id="MobiDB-lite"/>
    </source>
</evidence>
<dbReference type="Gene3D" id="3.90.1150.10">
    <property type="entry name" value="Aspartate Aminotransferase, domain 1"/>
    <property type="match status" value="1"/>
</dbReference>
<dbReference type="AlphaFoldDB" id="A0A7K1LJ40"/>
<evidence type="ECO:0000313" key="6">
    <source>
        <dbReference type="EMBL" id="MUN55211.1"/>
    </source>
</evidence>
<dbReference type="InterPro" id="IPR050106">
    <property type="entry name" value="HistidinolP_aminotransfase"/>
</dbReference>
<keyword evidence="1 6" id="KW-0032">Aminotransferase</keyword>
<dbReference type="Pfam" id="PF00155">
    <property type="entry name" value="Aminotran_1_2"/>
    <property type="match status" value="1"/>
</dbReference>
<dbReference type="PANTHER" id="PTHR43643:SF3">
    <property type="entry name" value="HISTIDINOL-PHOSPHATE AMINOTRANSFERASE"/>
    <property type="match status" value="1"/>
</dbReference>
<protein>
    <submittedName>
        <fullName evidence="6">Aminotransferase class I/II-fold pyridoxal phosphate-dependent enzyme</fullName>
    </submittedName>
</protein>
<dbReference type="EMBL" id="WOGT01000004">
    <property type="protein sequence ID" value="MUN55211.1"/>
    <property type="molecule type" value="Genomic_DNA"/>
</dbReference>
<keyword evidence="2 6" id="KW-0808">Transferase</keyword>
<accession>A0A7K1LJ40</accession>
<dbReference type="PANTHER" id="PTHR43643">
    <property type="entry name" value="HISTIDINOL-PHOSPHATE AMINOTRANSFERASE 2"/>
    <property type="match status" value="1"/>
</dbReference>
<dbReference type="Proteomes" id="UP000462152">
    <property type="component" value="Unassembled WGS sequence"/>
</dbReference>
<dbReference type="GO" id="GO:0030170">
    <property type="term" value="F:pyridoxal phosphate binding"/>
    <property type="evidence" value="ECO:0007669"/>
    <property type="project" value="InterPro"/>
</dbReference>
<dbReference type="SUPFAM" id="SSF53383">
    <property type="entry name" value="PLP-dependent transferases"/>
    <property type="match status" value="1"/>
</dbReference>
<proteinExistence type="predicted"/>
<dbReference type="GO" id="GO:0008483">
    <property type="term" value="F:transaminase activity"/>
    <property type="evidence" value="ECO:0007669"/>
    <property type="project" value="UniProtKB-KW"/>
</dbReference>
<evidence type="ECO:0000256" key="2">
    <source>
        <dbReference type="ARBA" id="ARBA00022679"/>
    </source>
</evidence>
<feature type="domain" description="Aminotransferase class I/classII large" evidence="5">
    <location>
        <begin position="39"/>
        <end position="370"/>
    </location>
</feature>
<gene>
    <name evidence="6" type="ORF">GMA10_08300</name>
</gene>
<keyword evidence="7" id="KW-1185">Reference proteome</keyword>
<dbReference type="RefSeq" id="WP_129314546.1">
    <property type="nucleotide sequence ID" value="NZ_JBFCQO010000002.1"/>
</dbReference>
<evidence type="ECO:0000256" key="1">
    <source>
        <dbReference type="ARBA" id="ARBA00022576"/>
    </source>
</evidence>